<dbReference type="PANTHER" id="PTHR31840:SF1">
    <property type="entry name" value="COILED-COIL DOMAIN-CONTAINING PROTEIN 97"/>
    <property type="match status" value="1"/>
</dbReference>
<evidence type="ECO:0000313" key="3">
    <source>
        <dbReference type="EMBL" id="KXJ85585.1"/>
    </source>
</evidence>
<dbReference type="OrthoDB" id="333176at2759"/>
<keyword evidence="4" id="KW-1185">Reference proteome</keyword>
<sequence length="198" mass="22319">MGIHLSVSPASPPFAQPRPRAPRSLAQSAQVQVRNHPLLYHEFIRRFQSPEDREKEGRKKGYSCVLEVDLLRGEAKLTRARAANNHSRQADGHGHATSTNGITQPPPPPGTNGEGRERWRDFLRRRFVLGRDDDFDYRSVDENDDLDALERRDTVEAWFDDEVPGWASDRPEQDDSGDHTMHGAGAQKLAGETGIQDF</sequence>
<evidence type="ECO:0000256" key="1">
    <source>
        <dbReference type="SAM" id="MobiDB-lite"/>
    </source>
</evidence>
<feature type="compositionally biased region" description="Basic and acidic residues" evidence="1">
    <location>
        <begin position="169"/>
        <end position="181"/>
    </location>
</feature>
<organism evidence="3 4">
    <name type="scientific">Microdochium bolleyi</name>
    <dbReference type="NCBI Taxonomy" id="196109"/>
    <lineage>
        <taxon>Eukaryota</taxon>
        <taxon>Fungi</taxon>
        <taxon>Dikarya</taxon>
        <taxon>Ascomycota</taxon>
        <taxon>Pezizomycotina</taxon>
        <taxon>Sordariomycetes</taxon>
        <taxon>Xylariomycetidae</taxon>
        <taxon>Xylariales</taxon>
        <taxon>Microdochiaceae</taxon>
        <taxon>Microdochium</taxon>
    </lineage>
</organism>
<feature type="region of interest" description="Disordered" evidence="1">
    <location>
        <begin position="162"/>
        <end position="198"/>
    </location>
</feature>
<dbReference type="EMBL" id="KQ964278">
    <property type="protein sequence ID" value="KXJ85585.1"/>
    <property type="molecule type" value="Genomic_DNA"/>
</dbReference>
<dbReference type="AlphaFoldDB" id="A0A136IKZ4"/>
<dbReference type="InParanoid" id="A0A136IKZ4"/>
<dbReference type="InterPro" id="IPR018613">
    <property type="entry name" value="Ccdc97-like"/>
</dbReference>
<reference evidence="4" key="1">
    <citation type="submission" date="2016-02" db="EMBL/GenBank/DDBJ databases">
        <title>Draft genome sequence of Microdochium bolleyi, a fungal endophyte of beachgrass.</title>
        <authorList>
            <consortium name="DOE Joint Genome Institute"/>
            <person name="David A.S."/>
            <person name="May G."/>
            <person name="Haridas S."/>
            <person name="Lim J."/>
            <person name="Wang M."/>
            <person name="Labutti K."/>
            <person name="Lipzen A."/>
            <person name="Barry K."/>
            <person name="Grigoriev I.V."/>
        </authorList>
    </citation>
    <scope>NUCLEOTIDE SEQUENCE [LARGE SCALE GENOMIC DNA]</scope>
    <source>
        <strain evidence="4">J235TASD1</strain>
    </source>
</reference>
<evidence type="ECO:0000313" key="4">
    <source>
        <dbReference type="Proteomes" id="UP000070501"/>
    </source>
</evidence>
<protein>
    <recommendedName>
        <fullName evidence="2">CCD97-like C-terminal domain-containing protein</fullName>
    </recommendedName>
</protein>
<dbReference type="PANTHER" id="PTHR31840">
    <property type="entry name" value="COILED-COIL DOMAIN-CONTAINING PROTEIN 97"/>
    <property type="match status" value="1"/>
</dbReference>
<feature type="region of interest" description="Disordered" evidence="1">
    <location>
        <begin position="1"/>
        <end position="29"/>
    </location>
</feature>
<dbReference type="Proteomes" id="UP000070501">
    <property type="component" value="Unassembled WGS sequence"/>
</dbReference>
<feature type="domain" description="CCD97-like C-terminal" evidence="2">
    <location>
        <begin position="112"/>
        <end position="162"/>
    </location>
</feature>
<feature type="region of interest" description="Disordered" evidence="1">
    <location>
        <begin position="80"/>
        <end position="117"/>
    </location>
</feature>
<feature type="domain" description="CCD97-like C-terminal" evidence="2">
    <location>
        <begin position="35"/>
        <end position="90"/>
    </location>
</feature>
<accession>A0A136IKZ4</accession>
<dbReference type="InterPro" id="IPR040233">
    <property type="entry name" value="CCD97-like_C"/>
</dbReference>
<proteinExistence type="predicted"/>
<name>A0A136IKZ4_9PEZI</name>
<dbReference type="Pfam" id="PF09747">
    <property type="entry name" value="CCD97-like_C"/>
    <property type="match status" value="2"/>
</dbReference>
<gene>
    <name evidence="3" type="ORF">Micbo1qcDRAFT_186539</name>
</gene>
<evidence type="ECO:0000259" key="2">
    <source>
        <dbReference type="Pfam" id="PF09747"/>
    </source>
</evidence>